<evidence type="ECO:0000313" key="3">
    <source>
        <dbReference type="Proteomes" id="UP001054945"/>
    </source>
</evidence>
<feature type="region of interest" description="Disordered" evidence="1">
    <location>
        <begin position="88"/>
        <end position="108"/>
    </location>
</feature>
<name>A0AAV4XYT1_CAEEX</name>
<gene>
    <name evidence="2" type="primary">8036132</name>
    <name evidence="2" type="ORF">CEXT_432081</name>
</gene>
<keyword evidence="3" id="KW-1185">Reference proteome</keyword>
<evidence type="ECO:0000256" key="1">
    <source>
        <dbReference type="SAM" id="MobiDB-lite"/>
    </source>
</evidence>
<dbReference type="PANTHER" id="PTHR31434:SF2">
    <property type="entry name" value="S PHASE CYCLIN A-ASSOCIATED PROTEIN IN THE ENDOPLASMIC RETICULUM"/>
    <property type="match status" value="1"/>
</dbReference>
<evidence type="ECO:0000313" key="2">
    <source>
        <dbReference type="EMBL" id="GIY99977.1"/>
    </source>
</evidence>
<comment type="caution">
    <text evidence="2">The sequence shown here is derived from an EMBL/GenBank/DDBJ whole genome shotgun (WGS) entry which is preliminary data.</text>
</comment>
<sequence length="183" mass="21923">MRNLIEQRQEKQRNLMESKLQRAEEKRKKQLQMIIRKAHDEEEKVNEIAFINSLEAQNKRHDLISKEKDHEARLHDIQEERQRKLDEKAAKEAAAETRISQPKARDREQRISALNAQQQISIEELQKKIQLKQEESARRHEVNMEQIRQRAFELSIRRCSSNNDDAPQPVPYERRKYVACAMF</sequence>
<proteinExistence type="predicted"/>
<dbReference type="EMBL" id="BPLR01018479">
    <property type="protein sequence ID" value="GIY99977.1"/>
    <property type="molecule type" value="Genomic_DNA"/>
</dbReference>
<protein>
    <submittedName>
        <fullName evidence="2">U1-type domain-containing protein</fullName>
    </submittedName>
</protein>
<accession>A0AAV4XYT1</accession>
<organism evidence="2 3">
    <name type="scientific">Caerostris extrusa</name>
    <name type="common">Bark spider</name>
    <name type="synonym">Caerostris bankana</name>
    <dbReference type="NCBI Taxonomy" id="172846"/>
    <lineage>
        <taxon>Eukaryota</taxon>
        <taxon>Metazoa</taxon>
        <taxon>Ecdysozoa</taxon>
        <taxon>Arthropoda</taxon>
        <taxon>Chelicerata</taxon>
        <taxon>Arachnida</taxon>
        <taxon>Araneae</taxon>
        <taxon>Araneomorphae</taxon>
        <taxon>Entelegynae</taxon>
        <taxon>Araneoidea</taxon>
        <taxon>Araneidae</taxon>
        <taxon>Caerostris</taxon>
    </lineage>
</organism>
<reference evidence="2 3" key="1">
    <citation type="submission" date="2021-06" db="EMBL/GenBank/DDBJ databases">
        <title>Caerostris extrusa draft genome.</title>
        <authorList>
            <person name="Kono N."/>
            <person name="Arakawa K."/>
        </authorList>
    </citation>
    <scope>NUCLEOTIDE SEQUENCE [LARGE SCALE GENOMIC DNA]</scope>
</reference>
<dbReference type="PANTHER" id="PTHR31434">
    <property type="entry name" value="S PHASE CYCLIN A-ASSOCIATED PROTEIN IN THE ENDOPLASMIC RETICULUM"/>
    <property type="match status" value="1"/>
</dbReference>
<feature type="region of interest" description="Disordered" evidence="1">
    <location>
        <begin position="1"/>
        <end position="27"/>
    </location>
</feature>
<dbReference type="AlphaFoldDB" id="A0AAV4XYT1"/>
<dbReference type="Proteomes" id="UP001054945">
    <property type="component" value="Unassembled WGS sequence"/>
</dbReference>